<dbReference type="EMBL" id="KC977570">
    <property type="protein sequence ID" value="AGO82086.2"/>
    <property type="molecule type" value="Genomic_DNA"/>
</dbReference>
<dbReference type="Proteomes" id="UP000201566">
    <property type="component" value="Segment"/>
</dbReference>
<protein>
    <submittedName>
        <fullName evidence="1">Uncharacterized protein</fullName>
    </submittedName>
</protein>
<evidence type="ECO:0000313" key="2">
    <source>
        <dbReference type="Proteomes" id="UP000201566"/>
    </source>
</evidence>
<sequence>MRPNAFIRMGTHRTHTPTPVCLPRIALIVCATLARTSAYAARPIACGSYSTGDSRPKPWPMCATTLAACASSSPSRATATRSYRTLPLVMYPLCSLWVPHLRANGP</sequence>
<dbReference type="GeneID" id="16512519"/>
<dbReference type="RefSeq" id="YP_008318755.2">
    <property type="nucleotide sequence ID" value="NC_021858.1"/>
</dbReference>
<gene>
    <name evidence="1" type="ORF">pdul_cds_162</name>
</gene>
<organism evidence="1 2">
    <name type="scientific">Pandoravirus dulcis</name>
    <dbReference type="NCBI Taxonomy" id="1349409"/>
    <lineage>
        <taxon>Viruses</taxon>
        <taxon>Pandoravirus</taxon>
    </lineage>
</organism>
<evidence type="ECO:0000313" key="1">
    <source>
        <dbReference type="EMBL" id="AGO82086.2"/>
    </source>
</evidence>
<name>S4VVG9_9VIRU</name>
<reference evidence="1 2" key="1">
    <citation type="journal article" date="2013" name="Science">
        <title>Pandoraviruses: amoeba viruses with genomes up to 2.5 Mb reaching that of parasitic eukaryotes.</title>
        <authorList>
            <person name="Philippe N."/>
            <person name="Legendre M."/>
            <person name="Doutre G."/>
            <person name="Coute Y."/>
            <person name="Poirot O."/>
            <person name="Lescot M."/>
            <person name="Arslan D."/>
            <person name="Seltzer V."/>
            <person name="Bertaux L."/>
            <person name="Bruley C."/>
            <person name="Garin J."/>
            <person name="Claverie J.M."/>
            <person name="Abergel C."/>
        </authorList>
    </citation>
    <scope>NUCLEOTIDE SEQUENCE [LARGE SCALE GENOMIC DNA]</scope>
    <source>
        <strain evidence="1">Melbourne</strain>
    </source>
</reference>
<dbReference type="KEGG" id="vg:16512519"/>
<accession>S4VVG9</accession>
<proteinExistence type="predicted"/>